<dbReference type="AlphaFoldDB" id="A0A4Y2NBA5"/>
<evidence type="ECO:0008006" key="4">
    <source>
        <dbReference type="Google" id="ProtNLM"/>
    </source>
</evidence>
<evidence type="ECO:0000313" key="2">
    <source>
        <dbReference type="EMBL" id="GBN35939.1"/>
    </source>
</evidence>
<keyword evidence="1" id="KW-0812">Transmembrane</keyword>
<comment type="caution">
    <text evidence="2">The sequence shown here is derived from an EMBL/GenBank/DDBJ whole genome shotgun (WGS) entry which is preliminary data.</text>
</comment>
<dbReference type="EMBL" id="BGPR01008766">
    <property type="protein sequence ID" value="GBN35939.1"/>
    <property type="molecule type" value="Genomic_DNA"/>
</dbReference>
<dbReference type="PANTHER" id="PTHR45786">
    <property type="entry name" value="DNA BINDING PROTEIN-LIKE"/>
    <property type="match status" value="1"/>
</dbReference>
<proteinExistence type="predicted"/>
<keyword evidence="3" id="KW-1185">Reference proteome</keyword>
<dbReference type="PANTHER" id="PTHR45786:SF74">
    <property type="entry name" value="ATP-DEPENDENT DNA HELICASE"/>
    <property type="match status" value="1"/>
</dbReference>
<protein>
    <recommendedName>
        <fullName evidence="4">Helitron helicase-like domain-containing protein</fullName>
    </recommendedName>
</protein>
<feature type="transmembrane region" description="Helical" evidence="1">
    <location>
        <begin position="94"/>
        <end position="114"/>
    </location>
</feature>
<keyword evidence="1" id="KW-1133">Transmembrane helix</keyword>
<name>A0A4Y2NBA5_ARAVE</name>
<gene>
    <name evidence="2" type="ORF">AVEN_55709_1</name>
</gene>
<keyword evidence="1" id="KW-0472">Membrane</keyword>
<evidence type="ECO:0000256" key="1">
    <source>
        <dbReference type="SAM" id="Phobius"/>
    </source>
</evidence>
<dbReference type="OrthoDB" id="6435440at2759"/>
<organism evidence="2 3">
    <name type="scientific">Araneus ventricosus</name>
    <name type="common">Orbweaver spider</name>
    <name type="synonym">Epeira ventricosa</name>
    <dbReference type="NCBI Taxonomy" id="182803"/>
    <lineage>
        <taxon>Eukaryota</taxon>
        <taxon>Metazoa</taxon>
        <taxon>Ecdysozoa</taxon>
        <taxon>Arthropoda</taxon>
        <taxon>Chelicerata</taxon>
        <taxon>Arachnida</taxon>
        <taxon>Araneae</taxon>
        <taxon>Araneomorphae</taxon>
        <taxon>Entelegynae</taxon>
        <taxon>Araneoidea</taxon>
        <taxon>Araneidae</taxon>
        <taxon>Araneus</taxon>
    </lineage>
</organism>
<evidence type="ECO:0000313" key="3">
    <source>
        <dbReference type="Proteomes" id="UP000499080"/>
    </source>
</evidence>
<dbReference type="Proteomes" id="UP000499080">
    <property type="component" value="Unassembled WGS sequence"/>
</dbReference>
<sequence length="256" mass="29731">MTRTTPVSPNFHATPTGGRLATMYDLACNRSHTRRIFSGIEFRTWNPPGPKAESLPLGYRGLNGEENESISGTRREIVLDIQRLLYQYFNTYGLNIWFSLVWFLLLVQLFKMALEHMSTDQCKFIIRADKTPVGEHECRFNGPLVNEVAIVMVADGSDRRDGIIPKRGEGLESIAETHRSYDSLQYPIIFWQGEDGYNFHLKQTNPDTGLTTNKKILAMEFYAFRIMIWTESSNHILFYRQLFHQYIVDMEFQDIK</sequence>
<reference evidence="2 3" key="1">
    <citation type="journal article" date="2019" name="Sci. Rep.">
        <title>Orb-weaving spider Araneus ventricosus genome elucidates the spidroin gene catalogue.</title>
        <authorList>
            <person name="Kono N."/>
            <person name="Nakamura H."/>
            <person name="Ohtoshi R."/>
            <person name="Moran D.A.P."/>
            <person name="Shinohara A."/>
            <person name="Yoshida Y."/>
            <person name="Fujiwara M."/>
            <person name="Mori M."/>
            <person name="Tomita M."/>
            <person name="Arakawa K."/>
        </authorList>
    </citation>
    <scope>NUCLEOTIDE SEQUENCE [LARGE SCALE GENOMIC DNA]</scope>
</reference>
<accession>A0A4Y2NBA5</accession>